<dbReference type="RefSeq" id="XP_027614368.1">
    <property type="nucleotide sequence ID" value="XM_027758567.1"/>
</dbReference>
<reference evidence="1 2" key="1">
    <citation type="journal article" date="2018" name="Sci. Rep.">
        <title>Genome sequence of the cauliflower mushroom Sparassis crispa (Hanabiratake) and its association with beneficial usage.</title>
        <authorList>
            <person name="Kiyama R."/>
            <person name="Furutani Y."/>
            <person name="Kawaguchi K."/>
            <person name="Nakanishi T."/>
        </authorList>
    </citation>
    <scope>NUCLEOTIDE SEQUENCE [LARGE SCALE GENOMIC DNA]</scope>
</reference>
<organism evidence="1 2">
    <name type="scientific">Sparassis crispa</name>
    <dbReference type="NCBI Taxonomy" id="139825"/>
    <lineage>
        <taxon>Eukaryota</taxon>
        <taxon>Fungi</taxon>
        <taxon>Dikarya</taxon>
        <taxon>Basidiomycota</taxon>
        <taxon>Agaricomycotina</taxon>
        <taxon>Agaricomycetes</taxon>
        <taxon>Polyporales</taxon>
        <taxon>Sparassidaceae</taxon>
        <taxon>Sparassis</taxon>
    </lineage>
</organism>
<accession>A0A401GML6</accession>
<evidence type="ECO:0000313" key="2">
    <source>
        <dbReference type="Proteomes" id="UP000287166"/>
    </source>
</evidence>
<dbReference type="GeneID" id="38780372"/>
<protein>
    <submittedName>
        <fullName evidence="1">Uncharacterized protein</fullName>
    </submittedName>
</protein>
<comment type="caution">
    <text evidence="1">The sequence shown here is derived from an EMBL/GenBank/DDBJ whole genome shotgun (WGS) entry which is preliminary data.</text>
</comment>
<proteinExistence type="predicted"/>
<gene>
    <name evidence="1" type="ORF">SCP_0505040</name>
</gene>
<dbReference type="AlphaFoldDB" id="A0A401GML6"/>
<sequence length="120" mass="13462">MSNHSATALTASDLNEEDIQVHLENLAEGEVYVERHPSSERVAQVFRSLEDVSQTRSLRALLTPSSFKTRLKFERTELFVRADAMDPDINARQRADTTTPSHLMEVSFATPSSRHCICGT</sequence>
<keyword evidence="2" id="KW-1185">Reference proteome</keyword>
<evidence type="ECO:0000313" key="1">
    <source>
        <dbReference type="EMBL" id="GBE83455.1"/>
    </source>
</evidence>
<dbReference type="EMBL" id="BFAD01000005">
    <property type="protein sequence ID" value="GBE83455.1"/>
    <property type="molecule type" value="Genomic_DNA"/>
</dbReference>
<name>A0A401GML6_9APHY</name>
<dbReference type="InParanoid" id="A0A401GML6"/>
<dbReference type="Proteomes" id="UP000287166">
    <property type="component" value="Unassembled WGS sequence"/>
</dbReference>